<evidence type="ECO:0000313" key="1">
    <source>
        <dbReference type="EMBL" id="KDR28507.1"/>
    </source>
</evidence>
<dbReference type="RefSeq" id="WP_033537019.1">
    <property type="nucleotide sequence ID" value="NZ_JFHD01000018.1"/>
</dbReference>
<dbReference type="OrthoDB" id="8999574at2"/>
<comment type="caution">
    <text evidence="1">The sequence shown here is derived from an EMBL/GenBank/DDBJ whole genome shotgun (WGS) entry which is preliminary data.</text>
</comment>
<name>A0A656QFG8_9BURK</name>
<sequence>MLTDEQKKLITKGLSRGVADTQIAEAIGVKHMQVFNYRKSIGVSSQQVVEARYDTWIRLLEAGMSVDLVASMYQVKPESVLNSLYRKRDFSYTEAKKRGQKAIEAGFRKAMGLTAQDLQEQRTQAWVRLFDSGMSVEAIADIYKLKASTVRNAIRKATDMKVPSESAHGAFDW</sequence>
<dbReference type="AlphaFoldDB" id="A0A656QFG8"/>
<proteinExistence type="predicted"/>
<organism evidence="1 2">
    <name type="scientific">Caballeronia zhejiangensis</name>
    <dbReference type="NCBI Taxonomy" id="871203"/>
    <lineage>
        <taxon>Bacteria</taxon>
        <taxon>Pseudomonadati</taxon>
        <taxon>Pseudomonadota</taxon>
        <taxon>Betaproteobacteria</taxon>
        <taxon>Burkholderiales</taxon>
        <taxon>Burkholderiaceae</taxon>
        <taxon>Caballeronia</taxon>
    </lineage>
</organism>
<accession>A0A656QFG8</accession>
<keyword evidence="2" id="KW-1185">Reference proteome</keyword>
<evidence type="ECO:0000313" key="2">
    <source>
        <dbReference type="Proteomes" id="UP000027451"/>
    </source>
</evidence>
<reference evidence="1 2" key="1">
    <citation type="submission" date="2014-03" db="EMBL/GenBank/DDBJ databases">
        <title>Draft Genome Sequences of Four Burkholderia Strains.</title>
        <authorList>
            <person name="Liu X.Y."/>
            <person name="Li C.X."/>
            <person name="Xu J.H."/>
        </authorList>
    </citation>
    <scope>NUCLEOTIDE SEQUENCE [LARGE SCALE GENOMIC DNA]</scope>
    <source>
        <strain evidence="1 2">OP-1</strain>
    </source>
</reference>
<dbReference type="EMBL" id="JFHD01000018">
    <property type="protein sequence ID" value="KDR28507.1"/>
    <property type="molecule type" value="Genomic_DNA"/>
</dbReference>
<protein>
    <submittedName>
        <fullName evidence="1">Uncharacterized protein</fullName>
    </submittedName>
</protein>
<dbReference type="Proteomes" id="UP000027451">
    <property type="component" value="Unassembled WGS sequence"/>
</dbReference>
<gene>
    <name evidence="1" type="ORF">BG60_10940</name>
</gene>